<name>A0A9D4ZC32_ADICA</name>
<comment type="caution">
    <text evidence="4">The sequence shown here is derived from an EMBL/GenBank/DDBJ whole genome shotgun (WGS) entry which is preliminary data.</text>
</comment>
<dbReference type="EMBL" id="JABFUD020000016">
    <property type="protein sequence ID" value="KAI5068110.1"/>
    <property type="molecule type" value="Genomic_DNA"/>
</dbReference>
<dbReference type="PANTHER" id="PTHR14209:SF9">
    <property type="entry name" value="GDSL ESTERASE_LIPASE CPRD49"/>
    <property type="match status" value="1"/>
</dbReference>
<dbReference type="SUPFAM" id="SSF52266">
    <property type="entry name" value="SGNH hydrolase"/>
    <property type="match status" value="1"/>
</dbReference>
<dbReference type="AlphaFoldDB" id="A0A9D4ZC32"/>
<dbReference type="Gene3D" id="3.40.50.1110">
    <property type="entry name" value="SGNH hydrolase"/>
    <property type="match status" value="1"/>
</dbReference>
<dbReference type="InterPro" id="IPR013830">
    <property type="entry name" value="SGNH_hydro"/>
</dbReference>
<evidence type="ECO:0000313" key="4">
    <source>
        <dbReference type="EMBL" id="KAI5068110.1"/>
    </source>
</evidence>
<organism evidence="4 5">
    <name type="scientific">Adiantum capillus-veneris</name>
    <name type="common">Maidenhair fern</name>
    <dbReference type="NCBI Taxonomy" id="13818"/>
    <lineage>
        <taxon>Eukaryota</taxon>
        <taxon>Viridiplantae</taxon>
        <taxon>Streptophyta</taxon>
        <taxon>Embryophyta</taxon>
        <taxon>Tracheophyta</taxon>
        <taxon>Polypodiopsida</taxon>
        <taxon>Polypodiidae</taxon>
        <taxon>Polypodiales</taxon>
        <taxon>Pteridineae</taxon>
        <taxon>Pteridaceae</taxon>
        <taxon>Vittarioideae</taxon>
        <taxon>Adiantum</taxon>
    </lineage>
</organism>
<accession>A0A9D4ZC32</accession>
<evidence type="ECO:0000259" key="3">
    <source>
        <dbReference type="Pfam" id="PF13472"/>
    </source>
</evidence>
<evidence type="ECO:0000256" key="2">
    <source>
        <dbReference type="ARBA" id="ARBA00022801"/>
    </source>
</evidence>
<evidence type="ECO:0000256" key="1">
    <source>
        <dbReference type="ARBA" id="ARBA00008668"/>
    </source>
</evidence>
<keyword evidence="5" id="KW-1185">Reference proteome</keyword>
<dbReference type="CDD" id="cd01838">
    <property type="entry name" value="Isoamyl_acetate_hydrolase_like"/>
    <property type="match status" value="1"/>
</dbReference>
<dbReference type="InterPro" id="IPR045136">
    <property type="entry name" value="Iah1-like"/>
</dbReference>
<comment type="similarity">
    <text evidence="1">Belongs to the 'GDSL' lipolytic enzyme family.</text>
</comment>
<feature type="domain" description="SGNH hydrolase-type esterase" evidence="3">
    <location>
        <begin position="7"/>
        <end position="187"/>
    </location>
</feature>
<dbReference type="InterPro" id="IPR036514">
    <property type="entry name" value="SGNH_hydro_sf"/>
</dbReference>
<sequence>MTEYSFQVGGWGASLTDLYARKADVLLRGYRGWNTRRALAALKDIFPKDALSQPALVVVFFGANDASFPMPSGKGQHVPVEEFKQNLRSIALYLLSLSKTTRVILVTAPPVHEEGRKEFARGKHGEKAARFTDRTNERAKGYAQACIEVSKEVNVGVVDLWSAIQREKNWEMECLSDGLHLTAEGDRVLFSELIKVIEEADWSPSLSSNSMVEDYNEPSVYDNVHPFFEYSDDSYLRL</sequence>
<keyword evidence="2" id="KW-0378">Hydrolase</keyword>
<proteinExistence type="inferred from homology"/>
<dbReference type="Proteomes" id="UP000886520">
    <property type="component" value="Chromosome 16"/>
</dbReference>
<dbReference type="OrthoDB" id="671439at2759"/>
<protein>
    <recommendedName>
        <fullName evidence="3">SGNH hydrolase-type esterase domain-containing protein</fullName>
    </recommendedName>
</protein>
<dbReference type="FunFam" id="3.40.50.1110:FF:000002">
    <property type="entry name" value="isoamyl acetate-hydrolyzing esterase 1 homolog"/>
    <property type="match status" value="1"/>
</dbReference>
<dbReference type="Pfam" id="PF13472">
    <property type="entry name" value="Lipase_GDSL_2"/>
    <property type="match status" value="1"/>
</dbReference>
<dbReference type="GO" id="GO:0016787">
    <property type="term" value="F:hydrolase activity"/>
    <property type="evidence" value="ECO:0007669"/>
    <property type="project" value="UniProtKB-KW"/>
</dbReference>
<reference evidence="4" key="1">
    <citation type="submission" date="2021-01" db="EMBL/GenBank/DDBJ databases">
        <title>Adiantum capillus-veneris genome.</title>
        <authorList>
            <person name="Fang Y."/>
            <person name="Liao Q."/>
        </authorList>
    </citation>
    <scope>NUCLEOTIDE SEQUENCE</scope>
    <source>
        <strain evidence="4">H3</strain>
        <tissue evidence="4">Leaf</tissue>
    </source>
</reference>
<dbReference type="PANTHER" id="PTHR14209">
    <property type="entry name" value="ISOAMYL ACETATE-HYDROLYZING ESTERASE 1"/>
    <property type="match status" value="1"/>
</dbReference>
<evidence type="ECO:0000313" key="5">
    <source>
        <dbReference type="Proteomes" id="UP000886520"/>
    </source>
</evidence>
<gene>
    <name evidence="4" type="ORF">GOP47_0016455</name>
</gene>